<dbReference type="InterPro" id="IPR011827">
    <property type="entry name" value="LeuD_type2/HacB/DmdB"/>
</dbReference>
<evidence type="ECO:0000256" key="2">
    <source>
        <dbReference type="ARBA" id="ARBA00023239"/>
    </source>
</evidence>
<organism evidence="4">
    <name type="scientific">hydrocarbon metagenome</name>
    <dbReference type="NCBI Taxonomy" id="938273"/>
    <lineage>
        <taxon>unclassified sequences</taxon>
        <taxon>metagenomes</taxon>
        <taxon>ecological metagenomes</taxon>
    </lineage>
</organism>
<dbReference type="SUPFAM" id="SSF52016">
    <property type="entry name" value="LeuD/IlvD-like"/>
    <property type="match status" value="1"/>
</dbReference>
<comment type="caution">
    <text evidence="4">The sequence shown here is derived from an EMBL/GenBank/DDBJ whole genome shotgun (WGS) entry which is preliminary data.</text>
</comment>
<dbReference type="Pfam" id="PF00694">
    <property type="entry name" value="Aconitase_C"/>
    <property type="match status" value="1"/>
</dbReference>
<dbReference type="InterPro" id="IPR015928">
    <property type="entry name" value="Aconitase/3IPM_dehydase_swvl"/>
</dbReference>
<keyword evidence="2 4" id="KW-0456">Lyase</keyword>
<evidence type="ECO:0000256" key="1">
    <source>
        <dbReference type="ARBA" id="ARBA00009869"/>
    </source>
</evidence>
<dbReference type="EMBL" id="LNQE01001522">
    <property type="protein sequence ID" value="KUG15860.1"/>
    <property type="molecule type" value="Genomic_DNA"/>
</dbReference>
<dbReference type="InterPro" id="IPR000573">
    <property type="entry name" value="AconitaseA/IPMdHydase_ssu_swvl"/>
</dbReference>
<dbReference type="Gene3D" id="3.20.19.10">
    <property type="entry name" value="Aconitase, domain 4"/>
    <property type="match status" value="1"/>
</dbReference>
<protein>
    <submittedName>
        <fullName evidence="4">3-isopropylmalate dehydratase small subunit</fullName>
        <ecNumber evidence="4">4.2.1.33</ecNumber>
    </submittedName>
</protein>
<dbReference type="InterPro" id="IPR050075">
    <property type="entry name" value="LeuD"/>
</dbReference>
<dbReference type="GO" id="GO:0003861">
    <property type="term" value="F:3-isopropylmalate dehydratase activity"/>
    <property type="evidence" value="ECO:0007669"/>
    <property type="project" value="UniProtKB-EC"/>
</dbReference>
<dbReference type="HAMAP" id="MF_01032">
    <property type="entry name" value="LeuD_type2"/>
    <property type="match status" value="1"/>
</dbReference>
<dbReference type="CDD" id="cd01577">
    <property type="entry name" value="IPMI_Swivel"/>
    <property type="match status" value="1"/>
</dbReference>
<evidence type="ECO:0000313" key="4">
    <source>
        <dbReference type="EMBL" id="KUG15860.1"/>
    </source>
</evidence>
<proteinExistence type="inferred from homology"/>
<reference evidence="4" key="1">
    <citation type="journal article" date="2015" name="Proc. Natl. Acad. Sci. U.S.A.">
        <title>Networks of energetic and metabolic interactions define dynamics in microbial communities.</title>
        <authorList>
            <person name="Embree M."/>
            <person name="Liu J.K."/>
            <person name="Al-Bassam M.M."/>
            <person name="Zengler K."/>
        </authorList>
    </citation>
    <scope>NUCLEOTIDE SEQUENCE</scope>
</reference>
<name>A0A0W8F4Q5_9ZZZZ</name>
<dbReference type="NCBIfam" id="TIGR02087">
    <property type="entry name" value="LEUD_arch"/>
    <property type="match status" value="1"/>
</dbReference>
<accession>A0A0W8F4Q5</accession>
<comment type="similarity">
    <text evidence="1">Belongs to the LeuD family. LeuD type 2 subfamily.</text>
</comment>
<gene>
    <name evidence="4" type="ORF">ASZ90_014464</name>
</gene>
<feature type="domain" description="Aconitase A/isopropylmalate dehydratase small subunit swivel" evidence="3">
    <location>
        <begin position="74"/>
        <end position="138"/>
    </location>
</feature>
<dbReference type="PANTHER" id="PTHR43345:SF2">
    <property type="entry name" value="3-ISOPROPYLMALATE DEHYDRATASE SMALL SUBUNIT 1"/>
    <property type="match status" value="1"/>
</dbReference>
<dbReference type="EC" id="4.2.1.33" evidence="4"/>
<dbReference type="PANTHER" id="PTHR43345">
    <property type="entry name" value="3-ISOPROPYLMALATE DEHYDRATASE SMALL SUBUNIT 2-RELATED-RELATED"/>
    <property type="match status" value="1"/>
</dbReference>
<sequence length="198" mass="21832">MNATAAVGCRMGKEYYQGMRSMYDVIFEQGDTLQDVGSIMIKGKAWIFGDDVDTDVIIPGKYLRTRDRHLWAEHVMEGIDPQFASRVGKGDIIVAGENFGSGSSREQAPLALKEAGVAAVVARSFARIFYRNAINVGLPLIEAQPVCQEGDLVEVDLQAGTVRVEDRVYQGTRLPDFLMAILKDGGLVAHRRRERGLD</sequence>
<dbReference type="AlphaFoldDB" id="A0A0W8F4Q5"/>
<evidence type="ECO:0000259" key="3">
    <source>
        <dbReference type="Pfam" id="PF00694"/>
    </source>
</evidence>
<dbReference type="InterPro" id="IPR033940">
    <property type="entry name" value="IPMI_Swivel"/>
</dbReference>